<keyword evidence="2" id="KW-1133">Transmembrane helix</keyword>
<feature type="region of interest" description="Disordered" evidence="1">
    <location>
        <begin position="1223"/>
        <end position="1262"/>
    </location>
</feature>
<keyword evidence="2" id="KW-0472">Membrane</keyword>
<dbReference type="GO" id="GO:0006075">
    <property type="term" value="P:(1-&gt;3)-beta-D-glucan biosynthetic process"/>
    <property type="evidence" value="ECO:0007669"/>
    <property type="project" value="InterPro"/>
</dbReference>
<evidence type="ECO:0000259" key="3">
    <source>
        <dbReference type="Pfam" id="PF02364"/>
    </source>
</evidence>
<dbReference type="InterPro" id="IPR003440">
    <property type="entry name" value="Glyco_trans_48_dom"/>
</dbReference>
<dbReference type="GO" id="GO:0003843">
    <property type="term" value="F:1,3-beta-D-glucan synthase activity"/>
    <property type="evidence" value="ECO:0007669"/>
    <property type="project" value="InterPro"/>
</dbReference>
<dbReference type="Proteomes" id="UP000237000">
    <property type="component" value="Unassembled WGS sequence"/>
</dbReference>
<feature type="domain" description="Callose synthase helical" evidence="4">
    <location>
        <begin position="102"/>
        <end position="288"/>
    </location>
</feature>
<sequence length="1262" mass="146374">MDAQIWYLIFSTLTGVINGAAFSHLGQISNLEMLHSKFKSMPTAFSHLMPSENEGAKQINDLVSLVWNEFINSMRQEDIITNRERDLLCIPHCEDVSVVRWPPFLLLNKISIAIDMAKTFKGKEECELFEKIKSDDYMFSAVIECYKTLGDVICDILEDEAHKMFMRQICKKVDESVERKCLLANFRMSELPSLSERLKEFLEILLNDEEEVETSQHRITKVLWDITDIITHDMMTNGHEHLETIYHIQNRDVLYVKKDLSWGRISIKPIMDNSWMEKIRRLHLLLTVKESSTDVPQNLEARRRITFFANSLFMNMPRAPKVRDMLSFSVLTPYYREDVLYTEEELNMENEDGISVLFHLQKLYPDEWRNFVDRMSDPKLGYSKEDMSEGIRQWVSYRGQTLYRTGPVRGMMYYRQALELQCFLDFLDFAGDDSANSGGYSKFSENDREDFNYHAQVLLDLKFTYVVSCQVYGHMKKSKIDRDHSCFSSIQKLMRTYPSLRIAYIDTTLELVNGRNQEVYYSVLVKGRDSLDEEIYRIKLPGNPSEIGEGKSENLNHAIVFTRGEALQTIDMNQENYFEEAYKMRNVLEEFLKPRRGRQKPTILGLREHIYTASVSSLSRFMSNQETSFRAIGQRTLADPLRQVLQVRFHYGHSDIFDKIFHTTRGGISKASRTININEQIFAGFNSTLRGGLTTQHEYAQVGKGRDASFDQISLFEAKLASGNAEQTLSRDVYRLGRHFDFYRMLSFYFSTVGYYMSSMVAVLSVYVILYGRLYMVMSGVERQILKNPVVHQNKALEETLVAQSVIQMGLFFMVPMAMEIALEKSFQRALFDFIVMHLQLASVFFTFQLGTRVHYYGRTLLHGGFKYRAIGRGFVPFRARFAEHYRLYSRSHFVKALELFILLLVCEIYGNSYRGSNRLFFLISSFSMWFLVACWLFAPFVFNPSGLDWHKVMDDWADWESWMETASHIGMLPEKSWESWWDGEQEHLKFTSTRGKVLEILLASRFFFYQYGIVYHLDIAYHSKSLMVYGLSWAFAITAILSLKTVSVFQRMFGFLETILFLGFLLAMTVLFVVYGLTISDLFAAILAFLPTGWAILLIGQACRLLTKRFGLWESITKLAKAYDYIMGLVILTPIAVLSWLPFVSELQMHLLFYEAFSRGLQQSDRSTQKRTLSSNLRRLLLPFTLFTSSGNRRLAISDYQTPSVVARSSVVTTRSHILNQPNAPICSPHQNSQTEKLKRRKSSSELRPATPQSFSVLNHS</sequence>
<keyword evidence="5" id="KW-0808">Transferase</keyword>
<feature type="transmembrane region" description="Helical" evidence="2">
    <location>
        <begin position="1083"/>
        <end position="1102"/>
    </location>
</feature>
<gene>
    <name evidence="5" type="ORF">TorRG33x02_250600</name>
</gene>
<keyword evidence="2" id="KW-0812">Transmembrane</keyword>
<dbReference type="AlphaFoldDB" id="A0A2P5DIH6"/>
<feature type="domain" description="Glycosyl transferase 48" evidence="3">
    <location>
        <begin position="385"/>
        <end position="1037"/>
    </location>
</feature>
<dbReference type="GO" id="GO:0000148">
    <property type="term" value="C:1,3-beta-D-glucan synthase complex"/>
    <property type="evidence" value="ECO:0007669"/>
    <property type="project" value="InterPro"/>
</dbReference>
<dbReference type="InterPro" id="IPR058851">
    <property type="entry name" value="CALS1_helical"/>
</dbReference>
<evidence type="ECO:0000259" key="4">
    <source>
        <dbReference type="Pfam" id="PF25968"/>
    </source>
</evidence>
<feature type="transmembrane region" description="Helical" evidence="2">
    <location>
        <begin position="6"/>
        <end position="25"/>
    </location>
</feature>
<protein>
    <submittedName>
        <fullName evidence="5">Glycosyl transferase</fullName>
    </submittedName>
</protein>
<dbReference type="GO" id="GO:0005886">
    <property type="term" value="C:plasma membrane"/>
    <property type="evidence" value="ECO:0007669"/>
    <property type="project" value="TreeGrafter"/>
</dbReference>
<dbReference type="InParanoid" id="A0A2P5DIH6"/>
<dbReference type="PANTHER" id="PTHR12741:SF16">
    <property type="entry name" value="CALLOSE SYNTHASE 7"/>
    <property type="match status" value="1"/>
</dbReference>
<feature type="transmembrane region" description="Helical" evidence="2">
    <location>
        <begin position="1123"/>
        <end position="1144"/>
    </location>
</feature>
<evidence type="ECO:0000256" key="1">
    <source>
        <dbReference type="SAM" id="MobiDB-lite"/>
    </source>
</evidence>
<comment type="caution">
    <text evidence="5">The sequence shown here is derived from an EMBL/GenBank/DDBJ whole genome shotgun (WGS) entry which is preliminary data.</text>
</comment>
<dbReference type="Pfam" id="PF25968">
    <property type="entry name" value="CALS1"/>
    <property type="match status" value="1"/>
</dbReference>
<keyword evidence="6" id="KW-1185">Reference proteome</keyword>
<evidence type="ECO:0000313" key="6">
    <source>
        <dbReference type="Proteomes" id="UP000237000"/>
    </source>
</evidence>
<dbReference type="PANTHER" id="PTHR12741">
    <property type="entry name" value="LYST-INTERACTING PROTEIN LIP5 DOPAMINE RESPONSIVE PROTEIN DRG-1"/>
    <property type="match status" value="1"/>
</dbReference>
<accession>A0A2P5DIH6</accession>
<feature type="compositionally biased region" description="Polar residues" evidence="1">
    <location>
        <begin position="1223"/>
        <end position="1236"/>
    </location>
</feature>
<feature type="transmembrane region" description="Helical" evidence="2">
    <location>
        <begin position="748"/>
        <end position="770"/>
    </location>
</feature>
<dbReference type="STRING" id="63057.A0A2P5DIH6"/>
<dbReference type="Pfam" id="PF02364">
    <property type="entry name" value="Glucan_synthase"/>
    <property type="match status" value="2"/>
</dbReference>
<evidence type="ECO:0000313" key="5">
    <source>
        <dbReference type="EMBL" id="PON73084.1"/>
    </source>
</evidence>
<feature type="transmembrane region" description="Helical" evidence="2">
    <location>
        <begin position="920"/>
        <end position="943"/>
    </location>
</feature>
<feature type="domain" description="Glycosyl transferase 48" evidence="3">
    <location>
        <begin position="295"/>
        <end position="376"/>
    </location>
</feature>
<dbReference type="OrthoDB" id="1880850at2759"/>
<name>A0A2P5DIH6_TREOI</name>
<reference evidence="6" key="1">
    <citation type="submission" date="2016-06" db="EMBL/GenBank/DDBJ databases">
        <title>Parallel loss of symbiosis genes in relatives of nitrogen-fixing non-legume Parasponia.</title>
        <authorList>
            <person name="Van Velzen R."/>
            <person name="Holmer R."/>
            <person name="Bu F."/>
            <person name="Rutten L."/>
            <person name="Van Zeijl A."/>
            <person name="Liu W."/>
            <person name="Santuari L."/>
            <person name="Cao Q."/>
            <person name="Sharma T."/>
            <person name="Shen D."/>
            <person name="Roswanjaya Y."/>
            <person name="Wardhani T."/>
            <person name="Kalhor M.S."/>
            <person name="Jansen J."/>
            <person name="Van den Hoogen J."/>
            <person name="Gungor B."/>
            <person name="Hartog M."/>
            <person name="Hontelez J."/>
            <person name="Verver J."/>
            <person name="Yang W.-C."/>
            <person name="Schijlen E."/>
            <person name="Repin R."/>
            <person name="Schilthuizen M."/>
            <person name="Schranz E."/>
            <person name="Heidstra R."/>
            <person name="Miyata K."/>
            <person name="Fedorova E."/>
            <person name="Kohlen W."/>
            <person name="Bisseling T."/>
            <person name="Smit S."/>
            <person name="Geurts R."/>
        </authorList>
    </citation>
    <scope>NUCLEOTIDE SEQUENCE [LARGE SCALE GENOMIC DNA]</scope>
    <source>
        <strain evidence="6">cv. RG33-2</strain>
    </source>
</reference>
<organism evidence="5 6">
    <name type="scientific">Trema orientale</name>
    <name type="common">Charcoal tree</name>
    <name type="synonym">Celtis orientalis</name>
    <dbReference type="NCBI Taxonomy" id="63057"/>
    <lineage>
        <taxon>Eukaryota</taxon>
        <taxon>Viridiplantae</taxon>
        <taxon>Streptophyta</taxon>
        <taxon>Embryophyta</taxon>
        <taxon>Tracheophyta</taxon>
        <taxon>Spermatophyta</taxon>
        <taxon>Magnoliopsida</taxon>
        <taxon>eudicotyledons</taxon>
        <taxon>Gunneridae</taxon>
        <taxon>Pentapetalae</taxon>
        <taxon>rosids</taxon>
        <taxon>fabids</taxon>
        <taxon>Rosales</taxon>
        <taxon>Cannabaceae</taxon>
        <taxon>Trema</taxon>
    </lineage>
</organism>
<evidence type="ECO:0000256" key="2">
    <source>
        <dbReference type="SAM" id="Phobius"/>
    </source>
</evidence>
<feature type="compositionally biased region" description="Polar residues" evidence="1">
    <location>
        <begin position="1252"/>
        <end position="1262"/>
    </location>
</feature>
<feature type="transmembrane region" description="Helical" evidence="2">
    <location>
        <begin position="1027"/>
        <end position="1044"/>
    </location>
</feature>
<proteinExistence type="predicted"/>
<dbReference type="EMBL" id="JXTC01000268">
    <property type="protein sequence ID" value="PON73084.1"/>
    <property type="molecule type" value="Genomic_DNA"/>
</dbReference>
<feature type="transmembrane region" description="Helical" evidence="2">
    <location>
        <begin position="1056"/>
        <end position="1077"/>
    </location>
</feature>